<keyword evidence="6" id="KW-1185">Reference proteome</keyword>
<dbReference type="RefSeq" id="WP_111468470.1">
    <property type="nucleotide sequence ID" value="NZ_QLIX01000002.1"/>
</dbReference>
<dbReference type="PANTHER" id="PTHR44846:SF1">
    <property type="entry name" value="MANNOSYL-D-GLYCERATE TRANSPORT_METABOLISM SYSTEM REPRESSOR MNGR-RELATED"/>
    <property type="match status" value="1"/>
</dbReference>
<evidence type="ECO:0000256" key="3">
    <source>
        <dbReference type="ARBA" id="ARBA00023163"/>
    </source>
</evidence>
<dbReference type="Gene3D" id="1.10.10.10">
    <property type="entry name" value="Winged helix-like DNA-binding domain superfamily/Winged helix DNA-binding domain"/>
    <property type="match status" value="1"/>
</dbReference>
<dbReference type="OrthoDB" id="5454556at2"/>
<dbReference type="PANTHER" id="PTHR44846">
    <property type="entry name" value="MANNOSYL-D-GLYCERATE TRANSPORT/METABOLISM SYSTEM REPRESSOR MNGR-RELATED"/>
    <property type="match status" value="1"/>
</dbReference>
<name>A0A327MDV5_9PROT</name>
<dbReference type="Gene3D" id="3.40.1410.10">
    <property type="entry name" value="Chorismate lyase-like"/>
    <property type="match status" value="1"/>
</dbReference>
<evidence type="ECO:0000313" key="5">
    <source>
        <dbReference type="EMBL" id="RAI60284.1"/>
    </source>
</evidence>
<reference evidence="6" key="1">
    <citation type="submission" date="2018-06" db="EMBL/GenBank/DDBJ databases">
        <authorList>
            <person name="Khan S.A."/>
        </authorList>
    </citation>
    <scope>NUCLEOTIDE SEQUENCE [LARGE SCALE GENOMIC DNA]</scope>
    <source>
        <strain evidence="6">DB-1506</strain>
    </source>
</reference>
<dbReference type="Proteomes" id="UP000249065">
    <property type="component" value="Unassembled WGS sequence"/>
</dbReference>
<evidence type="ECO:0000256" key="1">
    <source>
        <dbReference type="ARBA" id="ARBA00023015"/>
    </source>
</evidence>
<dbReference type="InterPro" id="IPR000524">
    <property type="entry name" value="Tscrpt_reg_HTH_GntR"/>
</dbReference>
<comment type="caution">
    <text evidence="5">The sequence shown here is derived from an EMBL/GenBank/DDBJ whole genome shotgun (WGS) entry which is preliminary data.</text>
</comment>
<dbReference type="SUPFAM" id="SSF46785">
    <property type="entry name" value="Winged helix' DNA-binding domain"/>
    <property type="match status" value="1"/>
</dbReference>
<protein>
    <submittedName>
        <fullName evidence="5">Phosphonate metabolism transcriptional regulator PhnF</fullName>
    </submittedName>
</protein>
<dbReference type="GO" id="GO:0045892">
    <property type="term" value="P:negative regulation of DNA-templated transcription"/>
    <property type="evidence" value="ECO:0007669"/>
    <property type="project" value="TreeGrafter"/>
</dbReference>
<dbReference type="NCBIfam" id="TIGR02325">
    <property type="entry name" value="C_P_lyase_phnF"/>
    <property type="match status" value="1"/>
</dbReference>
<dbReference type="SMART" id="SM00345">
    <property type="entry name" value="HTH_GNTR"/>
    <property type="match status" value="1"/>
</dbReference>
<dbReference type="GO" id="GO:0003700">
    <property type="term" value="F:DNA-binding transcription factor activity"/>
    <property type="evidence" value="ECO:0007669"/>
    <property type="project" value="InterPro"/>
</dbReference>
<gene>
    <name evidence="5" type="primary">phnF</name>
    <name evidence="5" type="ORF">DOO78_04215</name>
</gene>
<dbReference type="CDD" id="cd07377">
    <property type="entry name" value="WHTH_GntR"/>
    <property type="match status" value="1"/>
</dbReference>
<dbReference type="EMBL" id="QLIX01000002">
    <property type="protein sequence ID" value="RAI60284.1"/>
    <property type="molecule type" value="Genomic_DNA"/>
</dbReference>
<feature type="domain" description="HTH gntR-type" evidence="4">
    <location>
        <begin position="19"/>
        <end position="87"/>
    </location>
</feature>
<accession>A0A327MDV5</accession>
<dbReference type="Pfam" id="PF07702">
    <property type="entry name" value="UTRA"/>
    <property type="match status" value="1"/>
</dbReference>
<dbReference type="InterPro" id="IPR036390">
    <property type="entry name" value="WH_DNA-bd_sf"/>
</dbReference>
<keyword evidence="3" id="KW-0804">Transcription</keyword>
<sequence>MTDAATAGAEAPLARGRGVALWRQIAGTLERDIAAGHLAPGVRLPTEAELTQRFAVNRHTVRRAMEDLEARGLVRIEQGRGSFVAEDVLEYPVGPRTRFSETIRRQNREPQGRILRLDEIDADATVAEALRIRRGRPVLMAERQGLVDGRPVVLGRHYFSVARFPDIARLLSEDPSITRALVRLGVPDYRRLTTRITARMPTAEEAALLDQTRSRPVLVSEALNVDAAGEPVELSIACYAAGRVQILVES</sequence>
<dbReference type="GO" id="GO:0003677">
    <property type="term" value="F:DNA binding"/>
    <property type="evidence" value="ECO:0007669"/>
    <property type="project" value="UniProtKB-KW"/>
</dbReference>
<dbReference type="InterPro" id="IPR036388">
    <property type="entry name" value="WH-like_DNA-bd_sf"/>
</dbReference>
<dbReference type="Pfam" id="PF00392">
    <property type="entry name" value="GntR"/>
    <property type="match status" value="1"/>
</dbReference>
<dbReference type="AlphaFoldDB" id="A0A327MDV5"/>
<dbReference type="PRINTS" id="PR00035">
    <property type="entry name" value="HTHGNTR"/>
</dbReference>
<dbReference type="PROSITE" id="PS50949">
    <property type="entry name" value="HTH_GNTR"/>
    <property type="match status" value="1"/>
</dbReference>
<organism evidence="5 6">
    <name type="scientific">Roseicella frigidaeris</name>
    <dbReference type="NCBI Taxonomy" id="2230885"/>
    <lineage>
        <taxon>Bacteria</taxon>
        <taxon>Pseudomonadati</taxon>
        <taxon>Pseudomonadota</taxon>
        <taxon>Alphaproteobacteria</taxon>
        <taxon>Acetobacterales</taxon>
        <taxon>Roseomonadaceae</taxon>
        <taxon>Roseicella</taxon>
    </lineage>
</organism>
<evidence type="ECO:0000259" key="4">
    <source>
        <dbReference type="PROSITE" id="PS50949"/>
    </source>
</evidence>
<evidence type="ECO:0000256" key="2">
    <source>
        <dbReference type="ARBA" id="ARBA00023125"/>
    </source>
</evidence>
<keyword evidence="1" id="KW-0805">Transcription regulation</keyword>
<dbReference type="InterPro" id="IPR012702">
    <property type="entry name" value="CP_lyase_PhnF"/>
</dbReference>
<dbReference type="SUPFAM" id="SSF64288">
    <property type="entry name" value="Chorismate lyase-like"/>
    <property type="match status" value="1"/>
</dbReference>
<evidence type="ECO:0000313" key="6">
    <source>
        <dbReference type="Proteomes" id="UP000249065"/>
    </source>
</evidence>
<dbReference type="InterPro" id="IPR028978">
    <property type="entry name" value="Chorismate_lyase_/UTRA_dom_sf"/>
</dbReference>
<dbReference type="InterPro" id="IPR011663">
    <property type="entry name" value="UTRA"/>
</dbReference>
<dbReference type="InterPro" id="IPR050679">
    <property type="entry name" value="Bact_HTH_transcr_reg"/>
</dbReference>
<keyword evidence="2" id="KW-0238">DNA-binding</keyword>
<dbReference type="SMART" id="SM00866">
    <property type="entry name" value="UTRA"/>
    <property type="match status" value="1"/>
</dbReference>
<proteinExistence type="predicted"/>